<dbReference type="EMBL" id="JAULSN010000029">
    <property type="protein sequence ID" value="KAK3358245.1"/>
    <property type="molecule type" value="Genomic_DNA"/>
</dbReference>
<proteinExistence type="predicted"/>
<comment type="caution">
    <text evidence="2">The sequence shown here is derived from an EMBL/GenBank/DDBJ whole genome shotgun (WGS) entry which is preliminary data.</text>
</comment>
<dbReference type="InterPro" id="IPR015947">
    <property type="entry name" value="PUA-like_sf"/>
</dbReference>
<feature type="non-terminal residue" evidence="2">
    <location>
        <position position="1"/>
    </location>
</feature>
<dbReference type="InterPro" id="IPR016437">
    <property type="entry name" value="MCT-1/Tma20"/>
</dbReference>
<gene>
    <name evidence="2" type="ORF">B0T24DRAFT_644903</name>
</gene>
<feature type="compositionally biased region" description="Low complexity" evidence="1">
    <location>
        <begin position="15"/>
        <end position="34"/>
    </location>
</feature>
<name>A0AAE0MYJ9_9PEZI</name>
<dbReference type="PANTHER" id="PTHR22798:SF0">
    <property type="entry name" value="MALIGNANT T-CELL-AMPLIFIED SEQUENCE 1"/>
    <property type="match status" value="1"/>
</dbReference>
<dbReference type="GO" id="GO:0001731">
    <property type="term" value="P:formation of translation preinitiation complex"/>
    <property type="evidence" value="ECO:0007669"/>
    <property type="project" value="TreeGrafter"/>
</dbReference>
<dbReference type="SUPFAM" id="SSF88697">
    <property type="entry name" value="PUA domain-like"/>
    <property type="match status" value="1"/>
</dbReference>
<organism evidence="2 3">
    <name type="scientific">Lasiosphaeria ovina</name>
    <dbReference type="NCBI Taxonomy" id="92902"/>
    <lineage>
        <taxon>Eukaryota</taxon>
        <taxon>Fungi</taxon>
        <taxon>Dikarya</taxon>
        <taxon>Ascomycota</taxon>
        <taxon>Pezizomycotina</taxon>
        <taxon>Sordariomycetes</taxon>
        <taxon>Sordariomycetidae</taxon>
        <taxon>Sordariales</taxon>
        <taxon>Lasiosphaeriaceae</taxon>
        <taxon>Lasiosphaeria</taxon>
    </lineage>
</organism>
<dbReference type="GO" id="GO:0003723">
    <property type="term" value="F:RNA binding"/>
    <property type="evidence" value="ECO:0007669"/>
    <property type="project" value="InterPro"/>
</dbReference>
<reference evidence="2" key="1">
    <citation type="journal article" date="2023" name="Mol. Phylogenet. Evol.">
        <title>Genome-scale phylogeny and comparative genomics of the fungal order Sordariales.</title>
        <authorList>
            <person name="Hensen N."/>
            <person name="Bonometti L."/>
            <person name="Westerberg I."/>
            <person name="Brannstrom I.O."/>
            <person name="Guillou S."/>
            <person name="Cros-Aarteil S."/>
            <person name="Calhoun S."/>
            <person name="Haridas S."/>
            <person name="Kuo A."/>
            <person name="Mondo S."/>
            <person name="Pangilinan J."/>
            <person name="Riley R."/>
            <person name="LaButti K."/>
            <person name="Andreopoulos B."/>
            <person name="Lipzen A."/>
            <person name="Chen C."/>
            <person name="Yan M."/>
            <person name="Daum C."/>
            <person name="Ng V."/>
            <person name="Clum A."/>
            <person name="Steindorff A."/>
            <person name="Ohm R.A."/>
            <person name="Martin F."/>
            <person name="Silar P."/>
            <person name="Natvig D.O."/>
            <person name="Lalanne C."/>
            <person name="Gautier V."/>
            <person name="Ament-Velasquez S.L."/>
            <person name="Kruys A."/>
            <person name="Hutchinson M.I."/>
            <person name="Powell A.J."/>
            <person name="Barry K."/>
            <person name="Miller A.N."/>
            <person name="Grigoriev I.V."/>
            <person name="Debuchy R."/>
            <person name="Gladieux P."/>
            <person name="Hiltunen Thoren M."/>
            <person name="Johannesson H."/>
        </authorList>
    </citation>
    <scope>NUCLEOTIDE SEQUENCE</scope>
    <source>
        <strain evidence="2">CBS 958.72</strain>
    </source>
</reference>
<reference evidence="2" key="2">
    <citation type="submission" date="2023-06" db="EMBL/GenBank/DDBJ databases">
        <authorList>
            <consortium name="Lawrence Berkeley National Laboratory"/>
            <person name="Haridas S."/>
            <person name="Hensen N."/>
            <person name="Bonometti L."/>
            <person name="Westerberg I."/>
            <person name="Brannstrom I.O."/>
            <person name="Guillou S."/>
            <person name="Cros-Aarteil S."/>
            <person name="Calhoun S."/>
            <person name="Kuo A."/>
            <person name="Mondo S."/>
            <person name="Pangilinan J."/>
            <person name="Riley R."/>
            <person name="Labutti K."/>
            <person name="Andreopoulos B."/>
            <person name="Lipzen A."/>
            <person name="Chen C."/>
            <person name="Yanf M."/>
            <person name="Daum C."/>
            <person name="Ng V."/>
            <person name="Clum A."/>
            <person name="Steindorff A."/>
            <person name="Ohm R."/>
            <person name="Martin F."/>
            <person name="Silar P."/>
            <person name="Natvig D."/>
            <person name="Lalanne C."/>
            <person name="Gautier V."/>
            <person name="Ament-Velasquez S.L."/>
            <person name="Kruys A."/>
            <person name="Hutchinson M.I."/>
            <person name="Powell A.J."/>
            <person name="Barry K."/>
            <person name="Miller A.N."/>
            <person name="Grigoriev I.V."/>
            <person name="Debuchy R."/>
            <person name="Gladieux P."/>
            <person name="Thoren M.H."/>
            <person name="Johannesson H."/>
        </authorList>
    </citation>
    <scope>NUCLEOTIDE SEQUENCE</scope>
    <source>
        <strain evidence="2">CBS 958.72</strain>
    </source>
</reference>
<evidence type="ECO:0008006" key="4">
    <source>
        <dbReference type="Google" id="ProtNLM"/>
    </source>
</evidence>
<dbReference type="InterPro" id="IPR004521">
    <property type="entry name" value="Uncharacterised_CHP00451"/>
</dbReference>
<protein>
    <recommendedName>
        <fullName evidence="4">PUA domain-containing protein</fullName>
    </recommendedName>
</protein>
<evidence type="ECO:0000256" key="1">
    <source>
        <dbReference type="SAM" id="MobiDB-lite"/>
    </source>
</evidence>
<feature type="region of interest" description="Disordered" evidence="1">
    <location>
        <begin position="14"/>
        <end position="77"/>
    </location>
</feature>
<dbReference type="PANTHER" id="PTHR22798">
    <property type="entry name" value="MCT-1 PROTEIN"/>
    <property type="match status" value="1"/>
</dbReference>
<dbReference type="Proteomes" id="UP001287356">
    <property type="component" value="Unassembled WGS sequence"/>
</dbReference>
<evidence type="ECO:0000313" key="3">
    <source>
        <dbReference type="Proteomes" id="UP001287356"/>
    </source>
</evidence>
<evidence type="ECO:0000313" key="2">
    <source>
        <dbReference type="EMBL" id="KAK3358245.1"/>
    </source>
</evidence>
<dbReference type="PROSITE" id="PS50890">
    <property type="entry name" value="PUA"/>
    <property type="match status" value="1"/>
</dbReference>
<accession>A0AAE0MYJ9</accession>
<sequence length="127" mass="13316">PRAIRFVLSGATLMAPGLTSPGGLPLPAPASGKPAADESESDSDESESEEEDDEEAEPKTEGVDADGHWSRELEKGEPVVVMAEGKEEACAVGLLAMGTKETKAKGKGPVIEETHFLGDGLWRLTID</sequence>
<dbReference type="InterPro" id="IPR036974">
    <property type="entry name" value="PUA_sf"/>
</dbReference>
<dbReference type="AlphaFoldDB" id="A0AAE0MYJ9"/>
<feature type="compositionally biased region" description="Acidic residues" evidence="1">
    <location>
        <begin position="37"/>
        <end position="56"/>
    </location>
</feature>
<dbReference type="Gene3D" id="2.30.130.10">
    <property type="entry name" value="PUA domain"/>
    <property type="match status" value="1"/>
</dbReference>
<dbReference type="NCBIfam" id="TIGR00451">
    <property type="entry name" value="unchar_dom_2"/>
    <property type="match status" value="1"/>
</dbReference>
<feature type="compositionally biased region" description="Basic and acidic residues" evidence="1">
    <location>
        <begin position="57"/>
        <end position="77"/>
    </location>
</feature>
<keyword evidence="3" id="KW-1185">Reference proteome</keyword>